<protein>
    <submittedName>
        <fullName evidence="3">Uncharacterized protein</fullName>
    </submittedName>
</protein>
<dbReference type="GO" id="GO:0003006">
    <property type="term" value="P:developmental process involved in reproduction"/>
    <property type="evidence" value="ECO:0007669"/>
    <property type="project" value="UniProtKB-ARBA"/>
</dbReference>
<dbReference type="GO" id="GO:0001667">
    <property type="term" value="P:ameboidal-type cell migration"/>
    <property type="evidence" value="ECO:0007669"/>
    <property type="project" value="UniProtKB-ARBA"/>
</dbReference>
<dbReference type="GO" id="GO:0007264">
    <property type="term" value="P:small GTPase-mediated signal transduction"/>
    <property type="evidence" value="ECO:0007669"/>
    <property type="project" value="InterPro"/>
</dbReference>
<dbReference type="GO" id="GO:0022412">
    <property type="term" value="P:cellular process involved in reproduction in multicellular organism"/>
    <property type="evidence" value="ECO:0007669"/>
    <property type="project" value="UniProtKB-ARBA"/>
</dbReference>
<reference evidence="3" key="1">
    <citation type="submission" date="2019-08" db="EMBL/GenBank/DDBJ databases">
        <title>The genome of the North American firefly Photinus pyralis.</title>
        <authorList>
            <consortium name="Photinus pyralis genome working group"/>
            <person name="Fallon T.R."/>
            <person name="Sander Lower S.E."/>
            <person name="Weng J.-K."/>
        </authorList>
    </citation>
    <scope>NUCLEOTIDE SEQUENCE</scope>
    <source>
        <strain evidence="3">TRF0915ILg1</strain>
        <tissue evidence="3">Whole body</tissue>
    </source>
</reference>
<dbReference type="PRINTS" id="PR00449">
    <property type="entry name" value="RASTRNSFRMNG"/>
</dbReference>
<dbReference type="Proteomes" id="UP000801492">
    <property type="component" value="Unassembled WGS sequence"/>
</dbReference>
<comment type="caution">
    <text evidence="3">The sequence shown here is derived from an EMBL/GenBank/DDBJ whole genome shotgun (WGS) entry which is preliminary data.</text>
</comment>
<dbReference type="PROSITE" id="PS51419">
    <property type="entry name" value="RAB"/>
    <property type="match status" value="1"/>
</dbReference>
<proteinExistence type="predicted"/>
<dbReference type="InterPro" id="IPR027417">
    <property type="entry name" value="P-loop_NTPase"/>
</dbReference>
<dbReference type="AlphaFoldDB" id="A0A8K0GF42"/>
<evidence type="ECO:0000313" key="3">
    <source>
        <dbReference type="EMBL" id="KAF2899487.1"/>
    </source>
</evidence>
<evidence type="ECO:0000256" key="2">
    <source>
        <dbReference type="ARBA" id="ARBA00023134"/>
    </source>
</evidence>
<dbReference type="GO" id="GO:0035099">
    <property type="term" value="P:hemocyte migration"/>
    <property type="evidence" value="ECO:0007669"/>
    <property type="project" value="UniProtKB-ARBA"/>
</dbReference>
<sequence>WIPELQKYCPGVPYLLVGTRIDLRNDQRTLDNLARDGKTPISRGQGERMAKELQAVKYVECSALTKENINDVFQEGIIIALSDNTVTTTPPKAKIRDDNAASFTNTNTNSNIYNTNYNNSSSPNRNDDAECCCCDACCNSQNCTIL</sequence>
<dbReference type="GO" id="GO:0003924">
    <property type="term" value="F:GTPase activity"/>
    <property type="evidence" value="ECO:0007669"/>
    <property type="project" value="InterPro"/>
</dbReference>
<dbReference type="SUPFAM" id="SSF52540">
    <property type="entry name" value="P-loop containing nucleoside triphosphate hydrolases"/>
    <property type="match status" value="1"/>
</dbReference>
<dbReference type="EMBL" id="VTPC01002788">
    <property type="protein sequence ID" value="KAF2899487.1"/>
    <property type="molecule type" value="Genomic_DNA"/>
</dbReference>
<dbReference type="PANTHER" id="PTHR24072">
    <property type="entry name" value="RHO FAMILY GTPASE"/>
    <property type="match status" value="1"/>
</dbReference>
<keyword evidence="1" id="KW-0547">Nucleotide-binding</keyword>
<evidence type="ECO:0000313" key="4">
    <source>
        <dbReference type="Proteomes" id="UP000801492"/>
    </source>
</evidence>
<name>A0A8K0GF42_IGNLU</name>
<dbReference type="GO" id="GO:0005525">
    <property type="term" value="F:GTP binding"/>
    <property type="evidence" value="ECO:0007669"/>
    <property type="project" value="UniProtKB-KW"/>
</dbReference>
<dbReference type="SMART" id="SM00174">
    <property type="entry name" value="RHO"/>
    <property type="match status" value="1"/>
</dbReference>
<feature type="non-terminal residue" evidence="3">
    <location>
        <position position="1"/>
    </location>
</feature>
<dbReference type="GO" id="GO:0035006">
    <property type="term" value="P:melanization defense response"/>
    <property type="evidence" value="ECO:0007669"/>
    <property type="project" value="UniProtKB-ARBA"/>
</dbReference>
<organism evidence="3 4">
    <name type="scientific">Ignelater luminosus</name>
    <name type="common">Cucubano</name>
    <name type="synonym">Pyrophorus luminosus</name>
    <dbReference type="NCBI Taxonomy" id="2038154"/>
    <lineage>
        <taxon>Eukaryota</taxon>
        <taxon>Metazoa</taxon>
        <taxon>Ecdysozoa</taxon>
        <taxon>Arthropoda</taxon>
        <taxon>Hexapoda</taxon>
        <taxon>Insecta</taxon>
        <taxon>Pterygota</taxon>
        <taxon>Neoptera</taxon>
        <taxon>Endopterygota</taxon>
        <taxon>Coleoptera</taxon>
        <taxon>Polyphaga</taxon>
        <taxon>Elateriformia</taxon>
        <taxon>Elateroidea</taxon>
        <taxon>Elateridae</taxon>
        <taxon>Agrypninae</taxon>
        <taxon>Pyrophorini</taxon>
        <taxon>Ignelater</taxon>
    </lineage>
</organism>
<dbReference type="InterPro" id="IPR003578">
    <property type="entry name" value="Small_GTPase_Rho"/>
</dbReference>
<dbReference type="OrthoDB" id="8830751at2759"/>
<dbReference type="Gene3D" id="3.40.50.300">
    <property type="entry name" value="P-loop containing nucleotide triphosphate hydrolases"/>
    <property type="match status" value="1"/>
</dbReference>
<dbReference type="Pfam" id="PF00071">
    <property type="entry name" value="Ras"/>
    <property type="match status" value="1"/>
</dbReference>
<evidence type="ECO:0000256" key="1">
    <source>
        <dbReference type="ARBA" id="ARBA00022741"/>
    </source>
</evidence>
<keyword evidence="2" id="KW-0342">GTP-binding</keyword>
<keyword evidence="4" id="KW-1185">Reference proteome</keyword>
<dbReference type="InterPro" id="IPR001806">
    <property type="entry name" value="Small_GTPase"/>
</dbReference>
<accession>A0A8K0GF42</accession>
<gene>
    <name evidence="3" type="ORF">ILUMI_06685</name>
</gene>